<proteinExistence type="predicted"/>
<keyword evidence="2" id="KW-1133">Transmembrane helix</keyword>
<dbReference type="EMBL" id="VIQT01000003">
    <property type="protein sequence ID" value="NDO37966.1"/>
    <property type="molecule type" value="Genomic_DNA"/>
</dbReference>
<accession>A0A845SNF2</accession>
<feature type="compositionally biased region" description="Low complexity" evidence="1">
    <location>
        <begin position="347"/>
        <end position="360"/>
    </location>
</feature>
<dbReference type="EMBL" id="QXWZ01000020">
    <property type="protein sequence ID" value="NBI79491.1"/>
    <property type="molecule type" value="Genomic_DNA"/>
</dbReference>
<reference evidence="4 6" key="1">
    <citation type="submission" date="2018-08" db="EMBL/GenBank/DDBJ databases">
        <title>Murine metabolic-syndrome-specific gut microbial biobank.</title>
        <authorList>
            <person name="Liu C."/>
        </authorList>
    </citation>
    <scope>NUCLEOTIDE SEQUENCE [LARGE SCALE GENOMIC DNA]</scope>
    <source>
        <strain evidence="4 6">X69</strain>
    </source>
</reference>
<feature type="region of interest" description="Disordered" evidence="1">
    <location>
        <begin position="79"/>
        <end position="103"/>
    </location>
</feature>
<sequence length="373" mass="40235">MPSITNKGGSDMKRNFLPLFAAGLSLAVLLSGCGASSGNSSQAIASVYQEMPAATETAADYSAGFYDAAAPAEINYDMGGENDDAANEVATPAGGPSEEQSAGAQRKIIRHANMTLETKAFDEALREIESLVTGSGGYIESQSIDGQSLSYRGDYFERSASIMARIPAEKLDEVASQVGTLCNVVSRSESMDDISDTYFDAQARLETLNIQEERLLSILEKAESLEDVITLESALSDVRYEIESITASLRRMDSQVTYSYLNMDLREVVEYQKISDQPPTFSKRLSNAFTEGIDSIVVSLQNAMLICAAAGPVLVVWLVILGLLACAIILIVRRIQRRADQKRAARKAAAQNARADQPPAVNIPPKEPGDKVK</sequence>
<feature type="region of interest" description="Disordered" evidence="1">
    <location>
        <begin position="346"/>
        <end position="373"/>
    </location>
</feature>
<keyword evidence="2" id="KW-0472">Membrane</keyword>
<dbReference type="Proteomes" id="UP000446348">
    <property type="component" value="Unassembled WGS sequence"/>
</dbReference>
<name>A0A845SNF2_9FIRM</name>
<dbReference type="PROSITE" id="PS51257">
    <property type="entry name" value="PROKAR_LIPOPROTEIN"/>
    <property type="match status" value="1"/>
</dbReference>
<evidence type="ECO:0000313" key="5">
    <source>
        <dbReference type="EMBL" id="NDO37966.1"/>
    </source>
</evidence>
<organism evidence="5 7">
    <name type="scientific">Anaerotruncus colihominis</name>
    <dbReference type="NCBI Taxonomy" id="169435"/>
    <lineage>
        <taxon>Bacteria</taxon>
        <taxon>Bacillati</taxon>
        <taxon>Bacillota</taxon>
        <taxon>Clostridia</taxon>
        <taxon>Eubacteriales</taxon>
        <taxon>Oscillospiraceae</taxon>
        <taxon>Anaerotruncus</taxon>
    </lineage>
</organism>
<comment type="caution">
    <text evidence="5">The sequence shown here is derived from an EMBL/GenBank/DDBJ whole genome shotgun (WGS) entry which is preliminary data.</text>
</comment>
<dbReference type="InterPro" id="IPR025645">
    <property type="entry name" value="DUF4349"/>
</dbReference>
<keyword evidence="2" id="KW-0812">Transmembrane</keyword>
<evidence type="ECO:0000256" key="2">
    <source>
        <dbReference type="SAM" id="Phobius"/>
    </source>
</evidence>
<dbReference type="Pfam" id="PF14257">
    <property type="entry name" value="DUF4349"/>
    <property type="match status" value="1"/>
</dbReference>
<evidence type="ECO:0000256" key="1">
    <source>
        <dbReference type="SAM" id="MobiDB-lite"/>
    </source>
</evidence>
<evidence type="ECO:0000313" key="6">
    <source>
        <dbReference type="Proteomes" id="UP000446348"/>
    </source>
</evidence>
<dbReference type="Proteomes" id="UP000462501">
    <property type="component" value="Unassembled WGS sequence"/>
</dbReference>
<reference evidence="5 7" key="2">
    <citation type="submission" date="2019-06" db="EMBL/GenBank/DDBJ databases">
        <title>Draft genome sequences of 15 bacterial species constituting the stable defined intestinal microbiota of the GM15 gnotobiotic mouse model.</title>
        <authorList>
            <person name="Elie C."/>
            <person name="Mathieu A."/>
            <person name="Saliou A."/>
            <person name="Darnaud M."/>
            <person name="Leulier F."/>
            <person name="Tamellini A."/>
        </authorList>
    </citation>
    <scope>NUCLEOTIDE SEQUENCE [LARGE SCALE GENOMIC DNA]</scope>
    <source>
        <strain evidence="5 7">JM4-15</strain>
    </source>
</reference>
<evidence type="ECO:0000313" key="4">
    <source>
        <dbReference type="EMBL" id="NBI79491.1"/>
    </source>
</evidence>
<gene>
    <name evidence="4" type="ORF">D3Z39_11560</name>
    <name evidence="5" type="ORF">FMM72_01695</name>
</gene>
<evidence type="ECO:0000259" key="3">
    <source>
        <dbReference type="Pfam" id="PF14257"/>
    </source>
</evidence>
<evidence type="ECO:0000313" key="7">
    <source>
        <dbReference type="Proteomes" id="UP000462501"/>
    </source>
</evidence>
<feature type="domain" description="DUF4349" evidence="3">
    <location>
        <begin position="106"/>
        <end position="323"/>
    </location>
</feature>
<dbReference type="AlphaFoldDB" id="A0A845SNF2"/>
<protein>
    <submittedName>
        <fullName evidence="5">DUF4349 domain-containing protein</fullName>
    </submittedName>
</protein>
<feature type="transmembrane region" description="Helical" evidence="2">
    <location>
        <begin position="303"/>
        <end position="332"/>
    </location>
</feature>